<proteinExistence type="predicted"/>
<keyword evidence="1" id="KW-0862">Zinc</keyword>
<evidence type="ECO:0000259" key="2">
    <source>
        <dbReference type="PROSITE" id="PS50966"/>
    </source>
</evidence>
<dbReference type="InterPro" id="IPR007527">
    <property type="entry name" value="Znf_SWIM"/>
</dbReference>
<feature type="domain" description="SWIM-type" evidence="2">
    <location>
        <begin position="109"/>
        <end position="141"/>
    </location>
</feature>
<name>A0ABZ1FSY8_9ACTN</name>
<gene>
    <name evidence="3" type="ORF">OG863_39640</name>
</gene>
<dbReference type="Proteomes" id="UP001344251">
    <property type="component" value="Chromosome"/>
</dbReference>
<accession>A0ABZ1FSY8</accession>
<keyword evidence="1" id="KW-0479">Metal-binding</keyword>
<protein>
    <recommendedName>
        <fullName evidence="2">SWIM-type domain-containing protein</fullName>
    </recommendedName>
</protein>
<keyword evidence="4" id="KW-1185">Reference proteome</keyword>
<evidence type="ECO:0000256" key="1">
    <source>
        <dbReference type="PROSITE-ProRule" id="PRU00325"/>
    </source>
</evidence>
<dbReference type="RefSeq" id="WP_326623181.1">
    <property type="nucleotide sequence ID" value="NZ_CP109106.1"/>
</dbReference>
<organism evidence="3 4">
    <name type="scientific">Streptomyces decoyicus</name>
    <dbReference type="NCBI Taxonomy" id="249567"/>
    <lineage>
        <taxon>Bacteria</taxon>
        <taxon>Bacillati</taxon>
        <taxon>Actinomycetota</taxon>
        <taxon>Actinomycetes</taxon>
        <taxon>Kitasatosporales</taxon>
        <taxon>Streptomycetaceae</taxon>
        <taxon>Streptomyces</taxon>
    </lineage>
</organism>
<keyword evidence="1" id="KW-0863">Zinc-finger</keyword>
<dbReference type="EMBL" id="CP109106">
    <property type="protein sequence ID" value="WSB73569.1"/>
    <property type="molecule type" value="Genomic_DNA"/>
</dbReference>
<dbReference type="PROSITE" id="PS50966">
    <property type="entry name" value="ZF_SWIM"/>
    <property type="match status" value="1"/>
</dbReference>
<evidence type="ECO:0000313" key="4">
    <source>
        <dbReference type="Proteomes" id="UP001344251"/>
    </source>
</evidence>
<sequence length="192" mass="21410">MPDNDFGYTMWGKDWVRLAEPLRQTRPDPQLPRARRIARDGRVQVTIDGRIVRAVVHRGRHTSVANIEVAPMSREAIVGISRQLCGVRPVLTDELYRALTDAGHRPAPTLVGVDCSCSCSCSCSADTPRCIHVLAAYYEMARRVDDDPRIALDVQEFFRASSDSTEVPTAVTPQRWIALNALNPADYFMASK</sequence>
<evidence type="ECO:0000313" key="3">
    <source>
        <dbReference type="EMBL" id="WSB73569.1"/>
    </source>
</evidence>
<reference evidence="3 4" key="1">
    <citation type="submission" date="2022-10" db="EMBL/GenBank/DDBJ databases">
        <title>The complete genomes of actinobacterial strains from the NBC collection.</title>
        <authorList>
            <person name="Joergensen T.S."/>
            <person name="Alvarez Arevalo M."/>
            <person name="Sterndorff E.B."/>
            <person name="Faurdal D."/>
            <person name="Vuksanovic O."/>
            <person name="Mourched A.-S."/>
            <person name="Charusanti P."/>
            <person name="Shaw S."/>
            <person name="Blin K."/>
            <person name="Weber T."/>
        </authorList>
    </citation>
    <scope>NUCLEOTIDE SEQUENCE [LARGE SCALE GENOMIC DNA]</scope>
    <source>
        <strain evidence="3 4">NBC 01774</strain>
    </source>
</reference>